<keyword evidence="2" id="KW-1185">Reference proteome</keyword>
<evidence type="ECO:0000313" key="2">
    <source>
        <dbReference type="Proteomes" id="UP000504640"/>
    </source>
</evidence>
<reference evidence="3" key="1">
    <citation type="submission" date="2025-08" db="UniProtKB">
        <authorList>
            <consortium name="RefSeq"/>
        </authorList>
    </citation>
    <scope>IDENTIFICATION</scope>
    <source>
        <tissue evidence="3">Blood</tissue>
    </source>
</reference>
<evidence type="ECO:0000256" key="1">
    <source>
        <dbReference type="SAM" id="MobiDB-lite"/>
    </source>
</evidence>
<dbReference type="Proteomes" id="UP000504640">
    <property type="component" value="Unplaced"/>
</dbReference>
<dbReference type="GeneID" id="116545837"/>
<gene>
    <name evidence="3" type="primary">LOC116545837</name>
</gene>
<feature type="region of interest" description="Disordered" evidence="1">
    <location>
        <begin position="86"/>
        <end position="125"/>
    </location>
</feature>
<feature type="compositionally biased region" description="Basic residues" evidence="1">
    <location>
        <begin position="107"/>
        <end position="119"/>
    </location>
</feature>
<organism evidence="2 3">
    <name type="scientific">Sapajus apella</name>
    <name type="common">Brown-capped capuchin</name>
    <name type="synonym">Cebus apella</name>
    <dbReference type="NCBI Taxonomy" id="9515"/>
    <lineage>
        <taxon>Eukaryota</taxon>
        <taxon>Metazoa</taxon>
        <taxon>Chordata</taxon>
        <taxon>Craniata</taxon>
        <taxon>Vertebrata</taxon>
        <taxon>Euteleostomi</taxon>
        <taxon>Mammalia</taxon>
        <taxon>Eutheria</taxon>
        <taxon>Euarchontoglires</taxon>
        <taxon>Primates</taxon>
        <taxon>Haplorrhini</taxon>
        <taxon>Platyrrhini</taxon>
        <taxon>Cebidae</taxon>
        <taxon>Cebinae</taxon>
        <taxon>Sapajus</taxon>
    </lineage>
</organism>
<protein>
    <submittedName>
        <fullName evidence="3">Uncharacterized protein LOC116545837</fullName>
    </submittedName>
</protein>
<accession>A0A6J3HE61</accession>
<name>A0A6J3HE61_SAPAP</name>
<proteinExistence type="predicted"/>
<sequence length="262" mass="27581">MRMRPVEAALRACRTRLPGRARGCSAVEALGPGLPDSQVAACGAAGTSRSVGRRGDCGTTSAARWASQGRGVAGWLLLGSGGAARRLHSSPTASSSSHDRQAGVAGTRRRLSHPARGHRSDRPLGAGYRRCLTGARLGVEGSGDGGRAPARVPPGWPGRWYLPWLENPSPDLVPFPFPFIVRPRGKTSIENPTPLPLGRRRWVGCVRLGAGSLRSSASRTERVAAGWGRQLAEAAPSLGHCIQDPELLGVWPLPPGALPWLS</sequence>
<dbReference type="AlphaFoldDB" id="A0A6J3HE61"/>
<evidence type="ECO:0000313" key="3">
    <source>
        <dbReference type="RefSeq" id="XP_032128167.1"/>
    </source>
</evidence>
<dbReference type="RefSeq" id="XP_032128167.1">
    <property type="nucleotide sequence ID" value="XM_032272276.1"/>
</dbReference>